<accession>A0A2G8TGC9</accession>
<dbReference type="Gene3D" id="3.40.50.1820">
    <property type="entry name" value="alpha/beta hydrolase"/>
    <property type="match status" value="1"/>
</dbReference>
<proteinExistence type="predicted"/>
<dbReference type="PANTHER" id="PTHR36837:SF5">
    <property type="entry name" value="POLY-3-HYDROXYBUTYRATE SYNTHASE"/>
    <property type="match status" value="1"/>
</dbReference>
<dbReference type="InterPro" id="IPR022211">
    <property type="entry name" value="PHBC_N"/>
</dbReference>
<name>A0A2G8TGC9_9BURK</name>
<evidence type="ECO:0000313" key="6">
    <source>
        <dbReference type="Proteomes" id="UP000230390"/>
    </source>
</evidence>
<dbReference type="Pfam" id="PF12551">
    <property type="entry name" value="PHBC_N"/>
    <property type="match status" value="1"/>
</dbReference>
<dbReference type="Proteomes" id="UP000230390">
    <property type="component" value="Unassembled WGS sequence"/>
</dbReference>
<dbReference type="OrthoDB" id="7208816at2"/>
<keyword evidence="6" id="KW-1185">Reference proteome</keyword>
<dbReference type="RefSeq" id="WP_099788616.1">
    <property type="nucleotide sequence ID" value="NZ_JBHLYV010000032.1"/>
</dbReference>
<gene>
    <name evidence="5" type="ORF">CR105_11660</name>
</gene>
<protein>
    <submittedName>
        <fullName evidence="5">Poly-beta-hydroxybutyrate polymerase</fullName>
    </submittedName>
</protein>
<keyword evidence="2" id="KW-0012">Acyltransferase</keyword>
<dbReference type="GO" id="GO:0016746">
    <property type="term" value="F:acyltransferase activity"/>
    <property type="evidence" value="ECO:0007669"/>
    <property type="project" value="UniProtKB-KW"/>
</dbReference>
<dbReference type="SUPFAM" id="SSF53474">
    <property type="entry name" value="alpha/beta-Hydrolases"/>
    <property type="match status" value="1"/>
</dbReference>
<evidence type="ECO:0000259" key="4">
    <source>
        <dbReference type="Pfam" id="PF12551"/>
    </source>
</evidence>
<dbReference type="AlphaFoldDB" id="A0A2G8TGC9"/>
<evidence type="ECO:0000256" key="1">
    <source>
        <dbReference type="ARBA" id="ARBA00022679"/>
    </source>
</evidence>
<dbReference type="InterPro" id="IPR010941">
    <property type="entry name" value="PhaC_N"/>
</dbReference>
<dbReference type="EMBL" id="PDOC01000005">
    <property type="protein sequence ID" value="PIL45111.1"/>
    <property type="molecule type" value="Genomic_DNA"/>
</dbReference>
<organism evidence="5 6">
    <name type="scientific">Massilia eurypsychrophila</name>
    <dbReference type="NCBI Taxonomy" id="1485217"/>
    <lineage>
        <taxon>Bacteria</taxon>
        <taxon>Pseudomonadati</taxon>
        <taxon>Pseudomonadota</taxon>
        <taxon>Betaproteobacteria</taxon>
        <taxon>Burkholderiales</taxon>
        <taxon>Oxalobacteraceae</taxon>
        <taxon>Telluria group</taxon>
        <taxon>Massilia</taxon>
    </lineage>
</organism>
<reference evidence="5 6" key="1">
    <citation type="submission" date="2017-10" db="EMBL/GenBank/DDBJ databases">
        <title>Massilia psychrophilum sp. nov., a novel purple-pigmented bacterium isolated from Tianshan glacier, Xinjiang Municipality, China.</title>
        <authorList>
            <person name="Wang H."/>
        </authorList>
    </citation>
    <scope>NUCLEOTIDE SEQUENCE [LARGE SCALE GENOMIC DNA]</scope>
    <source>
        <strain evidence="5 6">JCM 30074</strain>
    </source>
</reference>
<dbReference type="PANTHER" id="PTHR36837">
    <property type="entry name" value="POLY(3-HYDROXYALKANOATE) POLYMERASE SUBUNIT PHAC"/>
    <property type="match status" value="1"/>
</dbReference>
<sequence length="594" mass="66116">MSYSVPPESISPLLYQRANPREPHGDETEPPEAADRLLHAMMASATGGVAPTSLALAATDWLMHLAMSPAKWQQLVQKAYRKNMRWFSYASQAGFGAPCEACIEPLAQDQRFRSPAWQIWPYNLMQQAFLLNQQWWHNVTTGIDGVTRHHEQVVSFAARQLLDMASPLNFVATNPDVSAAAWREGGANFLRGALNFAEDLQRAATGQPPAGTEQFRPGHEVAVTPGKVIFRNHLIEVIQYDPATPTVHAEPVLIVPAWIMKYYILDLSPHNSLVRHLVGREHTVFMISWHNPTAADSELGMDDYVRDGVMAAIDVVSERVQGQRINAVGYCLGGTLLAITAAALADSGREQLNSLTLLAAQTDFSEAGELMLFIDEGQIDWLEDLMWQQGYLDNRQMAGAFKLLRSNDLVWSVAVNQYLLGRRAPMTDLMAWNADATRMPRRMHSDYLRHLFLNNDLFSGRYRFDGDPIALSDIGKPLFAVATMRDHVSPWRSVHKIHLVPNCDITFVLTSGGHNAGIVSEPGHPGRSFYIANRPQGELYLDPDTWVAAAEQRVGSWWPAWLTWLDQMSVSGMVAARAVEEGLGAAPGNYVLER</sequence>
<dbReference type="GO" id="GO:0042619">
    <property type="term" value="P:poly-hydroxybutyrate biosynthetic process"/>
    <property type="evidence" value="ECO:0007669"/>
    <property type="project" value="InterPro"/>
</dbReference>
<dbReference type="Pfam" id="PF07167">
    <property type="entry name" value="PhaC_N"/>
    <property type="match status" value="1"/>
</dbReference>
<feature type="domain" description="Poly-beta-hydroxybutyrate polymerase N-terminal" evidence="3">
    <location>
        <begin position="108"/>
        <end position="276"/>
    </location>
</feature>
<comment type="caution">
    <text evidence="5">The sequence shown here is derived from an EMBL/GenBank/DDBJ whole genome shotgun (WGS) entry which is preliminary data.</text>
</comment>
<evidence type="ECO:0000313" key="5">
    <source>
        <dbReference type="EMBL" id="PIL45111.1"/>
    </source>
</evidence>
<feature type="domain" description="Poly-beta-hydroxybutyrate polymerase N-terminal" evidence="4">
    <location>
        <begin position="30"/>
        <end position="71"/>
    </location>
</feature>
<dbReference type="InterPro" id="IPR029058">
    <property type="entry name" value="AB_hydrolase_fold"/>
</dbReference>
<evidence type="ECO:0000256" key="2">
    <source>
        <dbReference type="ARBA" id="ARBA00023315"/>
    </source>
</evidence>
<dbReference type="InterPro" id="IPR051321">
    <property type="entry name" value="PHA/PHB_synthase"/>
</dbReference>
<evidence type="ECO:0000259" key="3">
    <source>
        <dbReference type="Pfam" id="PF07167"/>
    </source>
</evidence>
<keyword evidence="1" id="KW-0808">Transferase</keyword>